<proteinExistence type="predicted"/>
<keyword evidence="1" id="KW-0812">Transmembrane</keyword>
<comment type="caution">
    <text evidence="2">The sequence shown here is derived from an EMBL/GenBank/DDBJ whole genome shotgun (WGS) entry which is preliminary data.</text>
</comment>
<feature type="transmembrane region" description="Helical" evidence="1">
    <location>
        <begin position="6"/>
        <end position="29"/>
    </location>
</feature>
<gene>
    <name evidence="2" type="ORF">KC685_00830</name>
</gene>
<sequence length="175" mass="20184">MGKRVIKAILIIISIVLIGIGSFIIYEVLSPEIEYKINPPKEDEIIEKIESEEDHSINRLIIPSIGVDMKIGQDNEFLDYGGWIQRLDSDNLPNLIAIHRFGWSTLSAEQKMKQTLYHVNKLNEGDIVFVIWNGKKFEYRIKEITDGTNNPSDEYLTIYTCKFYSSNQRVFVLLG</sequence>
<dbReference type="Gene3D" id="2.40.260.10">
    <property type="entry name" value="Sortase"/>
    <property type="match status" value="1"/>
</dbReference>
<dbReference type="Proteomes" id="UP000741282">
    <property type="component" value="Unassembled WGS sequence"/>
</dbReference>
<dbReference type="SUPFAM" id="SSF63817">
    <property type="entry name" value="Sortase"/>
    <property type="match status" value="1"/>
</dbReference>
<keyword evidence="1" id="KW-0472">Membrane</keyword>
<protein>
    <submittedName>
        <fullName evidence="2">Sortase</fullName>
    </submittedName>
</protein>
<evidence type="ECO:0000313" key="3">
    <source>
        <dbReference type="Proteomes" id="UP000741282"/>
    </source>
</evidence>
<name>A0A955I4F9_9BACT</name>
<accession>A0A955I4F9</accession>
<dbReference type="AlphaFoldDB" id="A0A955I4F9"/>
<reference evidence="2" key="2">
    <citation type="journal article" date="2021" name="Microbiome">
        <title>Successional dynamics and alternative stable states in a saline activated sludge microbial community over 9 years.</title>
        <authorList>
            <person name="Wang Y."/>
            <person name="Ye J."/>
            <person name="Ju F."/>
            <person name="Liu L."/>
            <person name="Boyd J.A."/>
            <person name="Deng Y."/>
            <person name="Parks D.H."/>
            <person name="Jiang X."/>
            <person name="Yin X."/>
            <person name="Woodcroft B.J."/>
            <person name="Tyson G.W."/>
            <person name="Hugenholtz P."/>
            <person name="Polz M.F."/>
            <person name="Zhang T."/>
        </authorList>
    </citation>
    <scope>NUCLEOTIDE SEQUENCE</scope>
    <source>
        <strain evidence="2">HKST-UBA17</strain>
    </source>
</reference>
<organism evidence="2 3">
    <name type="scientific">Candidatus Dojkabacteria bacterium</name>
    <dbReference type="NCBI Taxonomy" id="2099670"/>
    <lineage>
        <taxon>Bacteria</taxon>
        <taxon>Candidatus Dojkabacteria</taxon>
    </lineage>
</organism>
<keyword evidence="1" id="KW-1133">Transmembrane helix</keyword>
<dbReference type="EMBL" id="JAGQLN010000003">
    <property type="protein sequence ID" value="MCA9376448.1"/>
    <property type="molecule type" value="Genomic_DNA"/>
</dbReference>
<reference evidence="2" key="1">
    <citation type="submission" date="2020-04" db="EMBL/GenBank/DDBJ databases">
        <authorList>
            <person name="Zhang T."/>
        </authorList>
    </citation>
    <scope>NUCLEOTIDE SEQUENCE</scope>
    <source>
        <strain evidence="2">HKST-UBA17</strain>
    </source>
</reference>
<dbReference type="InterPro" id="IPR023365">
    <property type="entry name" value="Sortase_dom-sf"/>
</dbReference>
<evidence type="ECO:0000313" key="2">
    <source>
        <dbReference type="EMBL" id="MCA9376448.1"/>
    </source>
</evidence>
<evidence type="ECO:0000256" key="1">
    <source>
        <dbReference type="SAM" id="Phobius"/>
    </source>
</evidence>